<dbReference type="EMBL" id="VKGK01000025">
    <property type="protein sequence ID" value="TRY12907.1"/>
    <property type="molecule type" value="Genomic_DNA"/>
</dbReference>
<dbReference type="Gene3D" id="3.90.1170.50">
    <property type="entry name" value="Aldehyde oxidase/xanthine dehydrogenase, a/b hammerhead"/>
    <property type="match status" value="1"/>
</dbReference>
<reference evidence="3" key="1">
    <citation type="submission" date="2019-07" db="EMBL/GenBank/DDBJ databases">
        <title>Shewanella sp. YLB-08 draft genomic sequence.</title>
        <authorList>
            <person name="Yu L."/>
        </authorList>
    </citation>
    <scope>NUCLEOTIDE SEQUENCE [LARGE SCALE GENOMIC DNA]</scope>
    <source>
        <strain evidence="3">JCM 20706</strain>
    </source>
</reference>
<evidence type="ECO:0000313" key="3">
    <source>
        <dbReference type="Proteomes" id="UP000318126"/>
    </source>
</evidence>
<dbReference type="InterPro" id="IPR006311">
    <property type="entry name" value="TAT_signal"/>
</dbReference>
<dbReference type="PANTHER" id="PTHR47495:SF3">
    <property type="entry name" value="BLR6219 PROTEIN"/>
    <property type="match status" value="1"/>
</dbReference>
<keyword evidence="3" id="KW-1185">Reference proteome</keyword>
<dbReference type="PROSITE" id="PS51318">
    <property type="entry name" value="TAT"/>
    <property type="match status" value="1"/>
</dbReference>
<protein>
    <submittedName>
        <fullName evidence="2">Xanthine dehydrogenase family protein molybdopterin-binding subunit</fullName>
    </submittedName>
</protein>
<dbReference type="SUPFAM" id="SSF56003">
    <property type="entry name" value="Molybdenum cofactor-binding domain"/>
    <property type="match status" value="2"/>
</dbReference>
<dbReference type="PIRSF" id="PIRSF036389">
    <property type="entry name" value="IOR_B"/>
    <property type="match status" value="1"/>
</dbReference>
<gene>
    <name evidence="2" type="ORF">FN961_18320</name>
</gene>
<dbReference type="GO" id="GO:0016491">
    <property type="term" value="F:oxidoreductase activity"/>
    <property type="evidence" value="ECO:0007669"/>
    <property type="project" value="InterPro"/>
</dbReference>
<dbReference type="InterPro" id="IPR012368">
    <property type="entry name" value="OxRdtase_Mopterin-bd_su_IorB"/>
</dbReference>
<dbReference type="PANTHER" id="PTHR47495">
    <property type="entry name" value="ALDEHYDE DEHYDROGENASE"/>
    <property type="match status" value="1"/>
</dbReference>
<evidence type="ECO:0000313" key="2">
    <source>
        <dbReference type="EMBL" id="TRY12907.1"/>
    </source>
</evidence>
<dbReference type="Gene3D" id="3.30.365.10">
    <property type="entry name" value="Aldehyde oxidase/xanthine dehydrogenase, molybdopterin binding domain"/>
    <property type="match status" value="4"/>
</dbReference>
<dbReference type="AlphaFoldDB" id="A0A553JKC8"/>
<dbReference type="InterPro" id="IPR052516">
    <property type="entry name" value="N-heterocyclic_Hydroxylase"/>
</dbReference>
<dbReference type="Proteomes" id="UP000318126">
    <property type="component" value="Unassembled WGS sequence"/>
</dbReference>
<dbReference type="Pfam" id="PF02738">
    <property type="entry name" value="MoCoBD_1"/>
    <property type="match status" value="1"/>
</dbReference>
<evidence type="ECO:0000259" key="1">
    <source>
        <dbReference type="SMART" id="SM01008"/>
    </source>
</evidence>
<proteinExistence type="predicted"/>
<comment type="caution">
    <text evidence="2">The sequence shown here is derived from an EMBL/GenBank/DDBJ whole genome shotgun (WGS) entry which is preliminary data.</text>
</comment>
<dbReference type="OrthoDB" id="9767994at2"/>
<name>A0A553JKC8_SHEHA</name>
<accession>A0A553JKC8</accession>
<dbReference type="SMART" id="SM01008">
    <property type="entry name" value="Ald_Xan_dh_C"/>
    <property type="match status" value="1"/>
</dbReference>
<feature type="domain" description="Aldehyde oxidase/xanthine dehydrogenase a/b hammerhead" evidence="1">
    <location>
        <begin position="209"/>
        <end position="298"/>
    </location>
</feature>
<organism evidence="2 3">
    <name type="scientific">Shewanella hanedai</name>
    <name type="common">Alteromonas hanedai</name>
    <dbReference type="NCBI Taxonomy" id="25"/>
    <lineage>
        <taxon>Bacteria</taxon>
        <taxon>Pseudomonadati</taxon>
        <taxon>Pseudomonadota</taxon>
        <taxon>Gammaproteobacteria</taxon>
        <taxon>Alteromonadales</taxon>
        <taxon>Shewanellaceae</taxon>
        <taxon>Shewanella</taxon>
    </lineage>
</organism>
<dbReference type="RefSeq" id="WP_144041624.1">
    <property type="nucleotide sequence ID" value="NZ_BMPL01000023.1"/>
</dbReference>
<dbReference type="InterPro" id="IPR037165">
    <property type="entry name" value="AldOxase/xan_DH_Mopterin-bd_sf"/>
</dbReference>
<dbReference type="InterPro" id="IPR046867">
    <property type="entry name" value="AldOxase/xan_DH_MoCoBD2"/>
</dbReference>
<dbReference type="InterPro" id="IPR000674">
    <property type="entry name" value="Ald_Oxase/Xan_DH_a/b"/>
</dbReference>
<dbReference type="Pfam" id="PF20256">
    <property type="entry name" value="MoCoBD_2"/>
    <property type="match status" value="2"/>
</dbReference>
<sequence length="749" mass="81280">MNPSFTAVQNFSRRDVLKLFGATGGGLALGATGLSWSPMAMAQGEDARLNLFIAIGEDDKVYLTCHRSEMGQGIRTGIPQVLADELGADWNKVVVVQGLADKRYGSQNTDGSRSIRKGFDKMREMGAMARTMLEQAAADKWQVPLSEVSTANNLVIHTQSGEMMSFGELARAASQVPLPKVDTLILKSPNDFTHIGKSHKIVDMQAILTGEAKYGYDITLEGMRYASIIRPPVWGSEVKVLDDSKARKVAGVIDVIRLPAAKGAPGFQPLGGVAVIATNSWSALEGRKALNITWTDSINDTHNSEVFLKQLVEKVQSPGKIVRQQGEENSDWPKEKTIKAIYTIPYLAHAPMEPPVTTASVTDAGCELWASTQTPQSAAQNVAGYLGLKEEQVKVNVTLLGGGFGRKSKPDYCAEAALLSQQIKAPVKVCWSREDDIQNGYLHAISAQLYQAKLGDDKMPQAMLQRTGFPSIGSTFAEGADYPAGWEVDLGFVDVPLAVKSLRCETVEAKAHTRIGWMRSVCNIQHGFGIGSFVDELAVKADKPTTQMWRELLGESRQEMFVDQGFKYGNYGEELTRHPVDIERYHGVIDAVELGMKKGTQPKENQAWGFAVHRSFAAFVAVALLVEVDKDKKLTVLRAVAAIDAGTVVNPDRVKSQTEGAIMFGLSLAMMGEISFKEGKVQQSNFHDYPMLRMTQCPDIDVTVIASDAPPGGVGEPGVPPVAPSLTNAIFAASGIRIRDLPVTKKLTV</sequence>
<dbReference type="InterPro" id="IPR008274">
    <property type="entry name" value="AldOxase/xan_DH_MoCoBD1"/>
</dbReference>